<dbReference type="GO" id="GO:0004143">
    <property type="term" value="F:ATP-dependent diacylglycerol kinase activity"/>
    <property type="evidence" value="ECO:0007669"/>
    <property type="project" value="UniProtKB-EC"/>
</dbReference>
<proteinExistence type="inferred from homology"/>
<evidence type="ECO:0000256" key="4">
    <source>
        <dbReference type="ARBA" id="ARBA00022679"/>
    </source>
</evidence>
<dbReference type="InterPro" id="IPR037607">
    <property type="entry name" value="DGK"/>
</dbReference>
<dbReference type="GO" id="GO:0043531">
    <property type="term" value="F:ADP binding"/>
    <property type="evidence" value="ECO:0007669"/>
    <property type="project" value="InterPro"/>
</dbReference>
<organism evidence="11 12">
    <name type="scientific">Rubus argutus</name>
    <name type="common">Southern blackberry</name>
    <dbReference type="NCBI Taxonomy" id="59490"/>
    <lineage>
        <taxon>Eukaryota</taxon>
        <taxon>Viridiplantae</taxon>
        <taxon>Streptophyta</taxon>
        <taxon>Embryophyta</taxon>
        <taxon>Tracheophyta</taxon>
        <taxon>Spermatophyta</taxon>
        <taxon>Magnoliopsida</taxon>
        <taxon>eudicotyledons</taxon>
        <taxon>Gunneridae</taxon>
        <taxon>Pentapetalae</taxon>
        <taxon>rosids</taxon>
        <taxon>fabids</taxon>
        <taxon>Rosales</taxon>
        <taxon>Rosaceae</taxon>
        <taxon>Rosoideae</taxon>
        <taxon>Rosoideae incertae sedis</taxon>
        <taxon>Rubus</taxon>
    </lineage>
</organism>
<dbReference type="PRINTS" id="PR00364">
    <property type="entry name" value="DISEASERSIST"/>
</dbReference>
<dbReference type="EC" id="2.7.1.107" evidence="3"/>
<dbReference type="GO" id="GO:0007200">
    <property type="term" value="P:phospholipase C-activating G protein-coupled receptor signaling pathway"/>
    <property type="evidence" value="ECO:0007669"/>
    <property type="project" value="InterPro"/>
</dbReference>
<evidence type="ECO:0000313" key="11">
    <source>
        <dbReference type="EMBL" id="KAK9949555.1"/>
    </source>
</evidence>
<evidence type="ECO:0000256" key="7">
    <source>
        <dbReference type="ARBA" id="ARBA00022840"/>
    </source>
</evidence>
<protein>
    <recommendedName>
        <fullName evidence="3">diacylglycerol kinase (ATP)</fullName>
        <ecNumber evidence="3">2.7.1.107</ecNumber>
    </recommendedName>
</protein>
<dbReference type="InterPro" id="IPR001206">
    <property type="entry name" value="Diacylglycerol_kinase_cat_dom"/>
</dbReference>
<comment type="subunit">
    <text evidence="2">Monomer.</text>
</comment>
<name>A0AAW1YM59_RUBAR</name>
<evidence type="ECO:0000256" key="6">
    <source>
        <dbReference type="ARBA" id="ARBA00022777"/>
    </source>
</evidence>
<dbReference type="Pfam" id="PF00781">
    <property type="entry name" value="DAGK_cat"/>
    <property type="match status" value="1"/>
</dbReference>
<feature type="region of interest" description="Disordered" evidence="9">
    <location>
        <begin position="751"/>
        <end position="826"/>
    </location>
</feature>
<evidence type="ECO:0000313" key="12">
    <source>
        <dbReference type="Proteomes" id="UP001457282"/>
    </source>
</evidence>
<dbReference type="EMBL" id="JBEDUW010000001">
    <property type="protein sequence ID" value="KAK9949555.1"/>
    <property type="molecule type" value="Genomic_DNA"/>
</dbReference>
<accession>A0AAW1YM59</accession>
<comment type="caution">
    <text evidence="11">The sequence shown here is derived from an EMBL/GenBank/DDBJ whole genome shotgun (WGS) entry which is preliminary data.</text>
</comment>
<dbReference type="SMART" id="SM00045">
    <property type="entry name" value="DAGKa"/>
    <property type="match status" value="1"/>
</dbReference>
<keyword evidence="7" id="KW-0067">ATP-binding</keyword>
<keyword evidence="5" id="KW-0547">Nucleotide-binding</keyword>
<evidence type="ECO:0000259" key="10">
    <source>
        <dbReference type="SMART" id="SM00045"/>
    </source>
</evidence>
<dbReference type="Pfam" id="PF00609">
    <property type="entry name" value="DAGK_acc"/>
    <property type="match status" value="1"/>
</dbReference>
<evidence type="ECO:0000256" key="8">
    <source>
        <dbReference type="ARBA" id="ARBA00023016"/>
    </source>
</evidence>
<dbReference type="InterPro" id="IPR017438">
    <property type="entry name" value="ATP-NAD_kinase_N"/>
</dbReference>
<reference evidence="11 12" key="1">
    <citation type="journal article" date="2023" name="G3 (Bethesda)">
        <title>A chromosome-length genome assembly and annotation of blackberry (Rubus argutus, cv. 'Hillquist').</title>
        <authorList>
            <person name="Bruna T."/>
            <person name="Aryal R."/>
            <person name="Dudchenko O."/>
            <person name="Sargent D.J."/>
            <person name="Mead D."/>
            <person name="Buti M."/>
            <person name="Cavallini A."/>
            <person name="Hytonen T."/>
            <person name="Andres J."/>
            <person name="Pham M."/>
            <person name="Weisz D."/>
            <person name="Mascagni F."/>
            <person name="Usai G."/>
            <person name="Natali L."/>
            <person name="Bassil N."/>
            <person name="Fernandez G.E."/>
            <person name="Lomsadze A."/>
            <person name="Armour M."/>
            <person name="Olukolu B."/>
            <person name="Poorten T."/>
            <person name="Britton C."/>
            <person name="Davik J."/>
            <person name="Ashrafi H."/>
            <person name="Aiden E.L."/>
            <person name="Borodovsky M."/>
            <person name="Worthington M."/>
        </authorList>
    </citation>
    <scope>NUCLEOTIDE SEQUENCE [LARGE SCALE GENOMIC DNA]</scope>
    <source>
        <strain evidence="11">PI 553951</strain>
    </source>
</reference>
<sequence length="826" mass="93389">MALDVAEFLWCKFVSSLQEAESELSGSISISVFKSIKNLISYFKSIKDVVKEIDIMPEGYSYSETIRLLYDLNDALAECRIFAHECNELNKKLLLFNPFTHYFIQRMKTRLARIKLELEKMGTPEEEEEEICSPAEKAEDTVSAQVFGFDEQSNEIEDLLVGGGFGFRAIGVVGIAGVGKTTLVQKVLQRETVKEKFSPIIWVPFSGMKGEQQFSRFSFETCVLGERIVGLDKLMERLDPLLSGKKYLVVLDDVCRRHINIQDRLWRRLPKGSGGAVIVTSRLMEVAQKLDLVVVDPLDREVCWRIFEETLKNNEGNLNMSQSKTLKSIENEIKDQCQGLPLAAKTLASIVPEQIRELESNRFLMEMYIPDELLMPDLDAEPVIYTPTCPVLVFIDMKNEKLGRSLFDVFCYRLNTKQVYSVLEDNSDSKLKVEAKNPEMVLKEVYGNLEKHKQKGYGFASEIQKGMRIVIVGGDAVVNWILRVICDLKLPEAPSIVPIPQGAENDISVSFGWKQFSADHQSVKLFLDQVLNAEKMKTDSWHILIKLKSTESSTEEQEIPHSLHLFRPVAEGPMQNTDNPVRVSELHGGFWNYFSLGVDASSWNGANCFRPTARTLNSLAKVSVKKDGQWEPLNIRSSIKSIICLNLPSFRGELDLWDTENMKKNREEAFTDDGLLEIIGQKDVWLAQKERICLDQVRGIRFEFIEGAAEFVNMSFDGTPWKKIPLARIMDIEMSYHSQVNILANGVCPAKRRNHDSSQPSTSVRNEDNNVPCASRTDDDNNAPSASRSDYENNAAGASITDDGNAKDKSKKPKFGGTKTFQKRTM</sequence>
<keyword evidence="12" id="KW-1185">Reference proteome</keyword>
<dbReference type="SUPFAM" id="SSF52540">
    <property type="entry name" value="P-loop containing nucleoside triphosphate hydrolases"/>
    <property type="match status" value="1"/>
</dbReference>
<dbReference type="GO" id="GO:0016020">
    <property type="term" value="C:membrane"/>
    <property type="evidence" value="ECO:0007669"/>
    <property type="project" value="TreeGrafter"/>
</dbReference>
<dbReference type="InterPro" id="IPR000756">
    <property type="entry name" value="Diacylglycerol_kin_accessory"/>
</dbReference>
<keyword evidence="6" id="KW-0418">Kinase</keyword>
<dbReference type="Gene3D" id="3.40.50.10330">
    <property type="entry name" value="Probable inorganic polyphosphate/atp-NAD kinase, domain 1"/>
    <property type="match status" value="1"/>
</dbReference>
<evidence type="ECO:0000256" key="5">
    <source>
        <dbReference type="ARBA" id="ARBA00022741"/>
    </source>
</evidence>
<dbReference type="InterPro" id="IPR016064">
    <property type="entry name" value="NAD/diacylglycerol_kinase_sf"/>
</dbReference>
<dbReference type="Gene3D" id="3.40.50.300">
    <property type="entry name" value="P-loop containing nucleotide triphosphate hydrolases"/>
    <property type="match status" value="1"/>
</dbReference>
<keyword evidence="4" id="KW-0808">Transferase</keyword>
<dbReference type="SUPFAM" id="SSF111331">
    <property type="entry name" value="NAD kinase/diacylglycerol kinase-like"/>
    <property type="match status" value="1"/>
</dbReference>
<dbReference type="GO" id="GO:0005524">
    <property type="term" value="F:ATP binding"/>
    <property type="evidence" value="ECO:0007669"/>
    <property type="project" value="UniProtKB-KW"/>
</dbReference>
<keyword evidence="8" id="KW-0346">Stress response</keyword>
<dbReference type="AlphaFoldDB" id="A0AAW1YM59"/>
<evidence type="ECO:0000256" key="9">
    <source>
        <dbReference type="SAM" id="MobiDB-lite"/>
    </source>
</evidence>
<dbReference type="PANTHER" id="PTHR11255">
    <property type="entry name" value="DIACYLGLYCEROL KINASE"/>
    <property type="match status" value="1"/>
</dbReference>
<feature type="domain" description="Diacylglycerol kinase accessory" evidence="10">
    <location>
        <begin position="592"/>
        <end position="720"/>
    </location>
</feature>
<evidence type="ECO:0000256" key="3">
    <source>
        <dbReference type="ARBA" id="ARBA00012133"/>
    </source>
</evidence>
<evidence type="ECO:0000256" key="1">
    <source>
        <dbReference type="ARBA" id="ARBA00009280"/>
    </source>
</evidence>
<dbReference type="Proteomes" id="UP001457282">
    <property type="component" value="Unassembled WGS sequence"/>
</dbReference>
<dbReference type="InterPro" id="IPR027417">
    <property type="entry name" value="P-loop_NTPase"/>
</dbReference>
<comment type="similarity">
    <text evidence="1">Belongs to the eukaryotic diacylglycerol kinase family.</text>
</comment>
<dbReference type="Pfam" id="PF00931">
    <property type="entry name" value="NB-ARC"/>
    <property type="match status" value="1"/>
</dbReference>
<gene>
    <name evidence="11" type="ORF">M0R45_005072</name>
</gene>
<dbReference type="PANTHER" id="PTHR11255:SF29">
    <property type="entry name" value="DIACYLGLYCEROL KINASE"/>
    <property type="match status" value="1"/>
</dbReference>
<dbReference type="InterPro" id="IPR002182">
    <property type="entry name" value="NB-ARC"/>
</dbReference>
<evidence type="ECO:0000256" key="2">
    <source>
        <dbReference type="ARBA" id="ARBA00011245"/>
    </source>
</evidence>